<dbReference type="Gene3D" id="3.40.50.300">
    <property type="entry name" value="P-loop containing nucleotide triphosphate hydrolases"/>
    <property type="match status" value="1"/>
</dbReference>
<dbReference type="Pfam" id="PF07685">
    <property type="entry name" value="GATase_3"/>
    <property type="match status" value="1"/>
</dbReference>
<evidence type="ECO:0000256" key="6">
    <source>
        <dbReference type="ARBA" id="ARBA00025166"/>
    </source>
</evidence>
<keyword evidence="4 7" id="KW-0169">Cobalamin biosynthesis</keyword>
<reference evidence="10 11" key="1">
    <citation type="submission" date="2017-08" db="EMBL/GenBank/DDBJ databases">
        <authorList>
            <person name="de Groot N.N."/>
        </authorList>
    </citation>
    <scope>NUCLEOTIDE SEQUENCE [LARGE SCALE GENOMIC DNA]</scope>
    <source>
        <strain evidence="10 11">USBA 352</strain>
    </source>
</reference>
<keyword evidence="11" id="KW-1185">Reference proteome</keyword>
<proteinExistence type="inferred from homology"/>
<dbReference type="Gene3D" id="3.40.50.880">
    <property type="match status" value="1"/>
</dbReference>
<evidence type="ECO:0000256" key="3">
    <source>
        <dbReference type="ARBA" id="ARBA00019833"/>
    </source>
</evidence>
<dbReference type="InterPro" id="IPR002586">
    <property type="entry name" value="CobQ/CobB/MinD/ParA_Nub-bd_dom"/>
</dbReference>
<evidence type="ECO:0000256" key="5">
    <source>
        <dbReference type="ARBA" id="ARBA00022962"/>
    </source>
</evidence>
<evidence type="ECO:0000256" key="4">
    <source>
        <dbReference type="ARBA" id="ARBA00022573"/>
    </source>
</evidence>
<feature type="domain" description="CobB/CobQ-like glutamine amidotransferase" evidence="9">
    <location>
        <begin position="246"/>
        <end position="432"/>
    </location>
</feature>
<organism evidence="10 11">
    <name type="scientific">Stappia indica</name>
    <dbReference type="NCBI Taxonomy" id="538381"/>
    <lineage>
        <taxon>Bacteria</taxon>
        <taxon>Pseudomonadati</taxon>
        <taxon>Pseudomonadota</taxon>
        <taxon>Alphaproteobacteria</taxon>
        <taxon>Hyphomicrobiales</taxon>
        <taxon>Stappiaceae</taxon>
        <taxon>Stappia</taxon>
    </lineage>
</organism>
<comment type="function">
    <text evidence="6 7">Catalyzes amidations at positions B, D, E, and G on adenosylcobyrinic A,C-diamide. NH(2) groups are provided by glutamine, and one molecule of ATP is hydrogenolyzed for each amidation.</text>
</comment>
<dbReference type="Proteomes" id="UP000219331">
    <property type="component" value="Unassembled WGS sequence"/>
</dbReference>
<feature type="active site" evidence="7">
    <location>
        <position position="425"/>
    </location>
</feature>
<dbReference type="PROSITE" id="PS51274">
    <property type="entry name" value="GATASE_COBBQ"/>
    <property type="match status" value="1"/>
</dbReference>
<evidence type="ECO:0000313" key="11">
    <source>
        <dbReference type="Proteomes" id="UP000219331"/>
    </source>
</evidence>
<dbReference type="InterPro" id="IPR004459">
    <property type="entry name" value="CobQ_synth"/>
</dbReference>
<dbReference type="GO" id="GO:0003824">
    <property type="term" value="F:catalytic activity"/>
    <property type="evidence" value="ECO:0007669"/>
    <property type="project" value="InterPro"/>
</dbReference>
<dbReference type="RefSeq" id="WP_097173974.1">
    <property type="nucleotide sequence ID" value="NZ_OBML01000002.1"/>
</dbReference>
<gene>
    <name evidence="7" type="primary">cobQ</name>
    <name evidence="10" type="ORF">SAMN05421512_102182</name>
</gene>
<evidence type="ECO:0000259" key="8">
    <source>
        <dbReference type="Pfam" id="PF01656"/>
    </source>
</evidence>
<dbReference type="NCBIfam" id="NF001989">
    <property type="entry name" value="PRK00784.1"/>
    <property type="match status" value="1"/>
</dbReference>
<dbReference type="SUPFAM" id="SSF52540">
    <property type="entry name" value="P-loop containing nucleoside triphosphate hydrolases"/>
    <property type="match status" value="1"/>
</dbReference>
<dbReference type="HAMAP" id="MF_00028">
    <property type="entry name" value="CobQ"/>
    <property type="match status" value="1"/>
</dbReference>
<evidence type="ECO:0000313" key="10">
    <source>
        <dbReference type="EMBL" id="SOB96391.1"/>
    </source>
</evidence>
<dbReference type="PANTHER" id="PTHR21343">
    <property type="entry name" value="DETHIOBIOTIN SYNTHETASE"/>
    <property type="match status" value="1"/>
</dbReference>
<dbReference type="InterPro" id="IPR029062">
    <property type="entry name" value="Class_I_gatase-like"/>
</dbReference>
<dbReference type="GO" id="GO:0015420">
    <property type="term" value="F:ABC-type vitamin B12 transporter activity"/>
    <property type="evidence" value="ECO:0007669"/>
    <property type="project" value="UniProtKB-UniRule"/>
</dbReference>
<comment type="pathway">
    <text evidence="1 7">Cofactor biosynthesis; adenosylcobalamin biosynthesis.</text>
</comment>
<dbReference type="PANTHER" id="PTHR21343:SF1">
    <property type="entry name" value="COBYRIC ACID SYNTHASE"/>
    <property type="match status" value="1"/>
</dbReference>
<comment type="similarity">
    <text evidence="2 7">Belongs to the CobB/CobQ family. CobQ subfamily.</text>
</comment>
<accession>A0A285RQJ4</accession>
<dbReference type="NCBIfam" id="TIGR00313">
    <property type="entry name" value="cobQ"/>
    <property type="match status" value="1"/>
</dbReference>
<feature type="domain" description="CobQ/CobB/MinD/ParA nucleotide binding" evidence="8">
    <location>
        <begin position="1"/>
        <end position="232"/>
    </location>
</feature>
<dbReference type="InterPro" id="IPR027417">
    <property type="entry name" value="P-loop_NTPase"/>
</dbReference>
<evidence type="ECO:0000256" key="7">
    <source>
        <dbReference type="HAMAP-Rule" id="MF_00028"/>
    </source>
</evidence>
<dbReference type="AlphaFoldDB" id="A0A285RQJ4"/>
<dbReference type="InterPro" id="IPR047045">
    <property type="entry name" value="CobQ_N"/>
</dbReference>
<evidence type="ECO:0000259" key="9">
    <source>
        <dbReference type="Pfam" id="PF07685"/>
    </source>
</evidence>
<dbReference type="GO" id="GO:0009236">
    <property type="term" value="P:cobalamin biosynthetic process"/>
    <property type="evidence" value="ECO:0007669"/>
    <property type="project" value="UniProtKB-UniRule"/>
</dbReference>
<name>A0A285RQJ4_9HYPH</name>
<evidence type="ECO:0000256" key="2">
    <source>
        <dbReference type="ARBA" id="ARBA00006205"/>
    </source>
</evidence>
<dbReference type="EMBL" id="OBML01000002">
    <property type="protein sequence ID" value="SOB96391.1"/>
    <property type="molecule type" value="Genomic_DNA"/>
</dbReference>
<protein>
    <recommendedName>
        <fullName evidence="3 7">Cobyric acid synthase</fullName>
    </recommendedName>
</protein>
<dbReference type="InterPro" id="IPR033949">
    <property type="entry name" value="CobQ_GATase1"/>
</dbReference>
<dbReference type="CDD" id="cd01750">
    <property type="entry name" value="GATase1_CobQ"/>
    <property type="match status" value="1"/>
</dbReference>
<dbReference type="InterPro" id="IPR011698">
    <property type="entry name" value="GATase_3"/>
</dbReference>
<keyword evidence="5 7" id="KW-0315">Glutamine amidotransferase</keyword>
<dbReference type="STRING" id="538381.GCA_001696535_03324"/>
<dbReference type="UniPathway" id="UPA00148"/>
<dbReference type="OrthoDB" id="9808302at2"/>
<dbReference type="SUPFAM" id="SSF52317">
    <property type="entry name" value="Class I glutamine amidotransferase-like"/>
    <property type="match status" value="1"/>
</dbReference>
<dbReference type="CDD" id="cd05389">
    <property type="entry name" value="CobQ_N"/>
    <property type="match status" value="1"/>
</dbReference>
<evidence type="ECO:0000256" key="1">
    <source>
        <dbReference type="ARBA" id="ARBA00004953"/>
    </source>
</evidence>
<sequence length="480" mass="50332">MIQGTGSNVGKSLVVAGLCRLFADRGLKVRPFKPQNMSNNAAVTSDGGEIGRAQALQAMAARVPLSVHMNPVLLKPETDVGAQVIVQGRRAGTMRAREYGSRKAELLPKVLESFDRLSEGADLVLVEGAGSPAEINLRAGDIANMGFAEAVDIPVALCGDIDRGGVIASLVGTHAILPEAERARIKAFLVNRFRGDVSLFDEGVREIAARTGWRPLGVVPWFADAHRLPAEDALALEESDGDGSVKIAVPVISRIANFDDLDPLRLEPGVTLELVGPGRPLPGDADLVLLPGSKSTVGDLAFFRAQGWDIDLAAHVRRGGRVMGVCGGYQMLGRTISDPDGIEGTPGTVDGLGLLDVDTVLTADKRLVEVTGRHAASGAALSGYEIHIGRTQGPDTARPFALLGESSEPDGAVSANGRIAGTYVHGLFASDTFRAGLLAELGSGSTRAYEGEIDRTLDALAAHLEASLDIDALLEIARAR</sequence>
<dbReference type="Pfam" id="PF01656">
    <property type="entry name" value="CbiA"/>
    <property type="match status" value="1"/>
</dbReference>
<feature type="active site" description="Nucleophile" evidence="7">
    <location>
        <position position="326"/>
    </location>
</feature>